<sequence>MVLNCDERLGADLFVKPTDKNTLHLNHSLLSPLRNHYQNQNVSVLNGLQQIVKEWVKFFQRGYPMPLLQRQHEKVDGDQKNVITVVKTKENSLYFQMYIPK</sequence>
<organism evidence="1">
    <name type="scientific">Xenopus laevis</name>
    <name type="common">African clawed frog</name>
    <dbReference type="NCBI Taxonomy" id="8355"/>
    <lineage>
        <taxon>Eukaryota</taxon>
        <taxon>Metazoa</taxon>
        <taxon>Chordata</taxon>
        <taxon>Craniata</taxon>
        <taxon>Vertebrata</taxon>
        <taxon>Euteleostomi</taxon>
        <taxon>Amphibia</taxon>
        <taxon>Batrachia</taxon>
        <taxon>Anura</taxon>
        <taxon>Pipoidea</taxon>
        <taxon>Pipidae</taxon>
        <taxon>Xenopodinae</taxon>
        <taxon>Xenopus</taxon>
        <taxon>Xenopus</taxon>
    </lineage>
</organism>
<dbReference type="EMBL" id="KV486526">
    <property type="protein sequence ID" value="OCT55504.1"/>
    <property type="molecule type" value="Genomic_DNA"/>
</dbReference>
<dbReference type="Proteomes" id="UP000694892">
    <property type="component" value="Unassembled WGS sequence"/>
</dbReference>
<evidence type="ECO:0000313" key="1">
    <source>
        <dbReference type="EMBL" id="OCT55504.1"/>
    </source>
</evidence>
<name>A0A974GYG7_XENLA</name>
<accession>A0A974GYG7</accession>
<proteinExistence type="predicted"/>
<protein>
    <submittedName>
        <fullName evidence="1">Uncharacterized protein</fullName>
    </submittedName>
</protein>
<gene>
    <name evidence="1" type="ORF">XELAEV_18001689mg</name>
</gene>
<dbReference type="AlphaFoldDB" id="A0A974GYG7"/>
<reference evidence="1" key="1">
    <citation type="submission" date="2016-05" db="EMBL/GenBank/DDBJ databases">
        <title>WGS assembly of Xenopus laevis.</title>
        <authorList>
            <person name="Session A."/>
            <person name="Uno Y."/>
            <person name="Kwon T."/>
            <person name="Chapman J."/>
            <person name="Toyoda A."/>
            <person name="Takahashi S."/>
            <person name="Fukui A."/>
            <person name="Hikosaka A."/>
            <person name="Putnam N."/>
            <person name="Stites J."/>
            <person name="Van Heeringen S."/>
            <person name="Quigley I."/>
            <person name="Heinz S."/>
            <person name="Hellsten U."/>
            <person name="Lyons J."/>
            <person name="Suzuki A."/>
            <person name="Kondo M."/>
            <person name="Ogino H."/>
            <person name="Ochi H."/>
            <person name="Bogdanovic O."/>
            <person name="Lister R."/>
            <person name="Georgiou G."/>
            <person name="Paranjpe S."/>
            <person name="Van Kruijsbergen I."/>
            <person name="Mozaffari S."/>
            <person name="Shu S."/>
            <person name="Schmutz J."/>
            <person name="Jenkins J."/>
            <person name="Grimwood J."/>
            <person name="Carlson J."/>
            <person name="Mitros T."/>
            <person name="Simakov O."/>
            <person name="Heald R."/>
            <person name="Miller K."/>
            <person name="Haudenschild C."/>
            <person name="Kuroki Y."/>
            <person name="Tanaka T."/>
            <person name="Michiue T."/>
            <person name="Watanabe M."/>
            <person name="Kinoshita T."/>
            <person name="Ohta Y."/>
            <person name="Mawaribuchi S."/>
            <person name="Suzuki Y."/>
            <person name="Haramoto Y."/>
            <person name="Yamamoto T."/>
            <person name="Takagi C."/>
            <person name="Kitzman J."/>
            <person name="Shendure J."/>
            <person name="Nakayama T."/>
            <person name="Izutsu Y."/>
            <person name="Robert J."/>
            <person name="Dichmann D."/>
            <person name="Flajnik M."/>
            <person name="Houston D."/>
            <person name="Marcotte E."/>
            <person name="Wallingford J."/>
            <person name="Ito Y."/>
            <person name="Asashima M."/>
            <person name="Ueno N."/>
            <person name="Matsuda Y."/>
            <person name="Jan Veenstra G."/>
            <person name="Fujiyama A."/>
            <person name="Harland R."/>
            <person name="Taira M."/>
            <person name="Rokhsar D.S."/>
        </authorList>
    </citation>
    <scope>NUCLEOTIDE SEQUENCE</scope>
    <source>
        <strain evidence="1">J</strain>
        <tissue evidence="1">Blood</tissue>
    </source>
</reference>